<dbReference type="STRING" id="307972.A0A2G8JKK3"/>
<feature type="region of interest" description="Disordered" evidence="1">
    <location>
        <begin position="169"/>
        <end position="201"/>
    </location>
</feature>
<keyword evidence="3" id="KW-0449">Lipoprotein</keyword>
<sequence>MAKILRKKRKSISVDMNDDLPYFQVLFMGRIETEAKLDRDCTRVIVQHLVEKTRNEPLKPVRITITTRGLWVQEGPKFNPPRRETFVPIHNISYGSADKKYTKVFTFVTNFEDPMETKCKDRDFVPFYCYVFRCETQATTRAMVVYLLRAFKQAYLLWQKDVKKQEVKRRLAEGPRVSGDGDRRESDSNTESVGSSIDNQHTVHSALSTDDEFESMGKENTKLEKLSHYLERWVHQQKPIVQKTVSTDTEGLYELSKQERDASFRVRADRFSRPDILNCDVDIYNEMSDPDVQNVLQGVMKMNIAS</sequence>
<accession>A0A2G8JKK3</accession>
<dbReference type="InterPro" id="IPR051133">
    <property type="entry name" value="Adapter_Engulfment-Domain"/>
</dbReference>
<keyword evidence="4" id="KW-1185">Reference proteome</keyword>
<evidence type="ECO:0000313" key="3">
    <source>
        <dbReference type="EMBL" id="PIK36263.1"/>
    </source>
</evidence>
<proteinExistence type="predicted"/>
<dbReference type="EMBL" id="MRZV01001706">
    <property type="protein sequence ID" value="PIK36263.1"/>
    <property type="molecule type" value="Genomic_DNA"/>
</dbReference>
<comment type="caution">
    <text evidence="3">The sequence shown here is derived from an EMBL/GenBank/DDBJ whole genome shotgun (WGS) entry which is preliminary data.</text>
</comment>
<feature type="compositionally biased region" description="Polar residues" evidence="1">
    <location>
        <begin position="189"/>
        <end position="201"/>
    </location>
</feature>
<reference evidence="3 4" key="1">
    <citation type="journal article" date="2017" name="PLoS Biol.">
        <title>The sea cucumber genome provides insights into morphological evolution and visceral regeneration.</title>
        <authorList>
            <person name="Zhang X."/>
            <person name="Sun L."/>
            <person name="Yuan J."/>
            <person name="Sun Y."/>
            <person name="Gao Y."/>
            <person name="Zhang L."/>
            <person name="Li S."/>
            <person name="Dai H."/>
            <person name="Hamel J.F."/>
            <person name="Liu C."/>
            <person name="Yu Y."/>
            <person name="Liu S."/>
            <person name="Lin W."/>
            <person name="Guo K."/>
            <person name="Jin S."/>
            <person name="Xu P."/>
            <person name="Storey K.B."/>
            <person name="Huan P."/>
            <person name="Zhang T."/>
            <person name="Zhou Y."/>
            <person name="Zhang J."/>
            <person name="Lin C."/>
            <person name="Li X."/>
            <person name="Xing L."/>
            <person name="Huo D."/>
            <person name="Sun M."/>
            <person name="Wang L."/>
            <person name="Mercier A."/>
            <person name="Li F."/>
            <person name="Yang H."/>
            <person name="Xiang J."/>
        </authorList>
    </citation>
    <scope>NUCLEOTIDE SEQUENCE [LARGE SCALE GENOMIC DNA]</scope>
    <source>
        <strain evidence="3">Shaxun</strain>
        <tissue evidence="3">Muscle</tissue>
    </source>
</reference>
<dbReference type="SUPFAM" id="SSF50729">
    <property type="entry name" value="PH domain-like"/>
    <property type="match status" value="1"/>
</dbReference>
<dbReference type="PANTHER" id="PTHR11232">
    <property type="entry name" value="PHOSPHOTYROSINE INTERACTION DOMAIN-CONTAINING FAMILY MEMBER"/>
    <property type="match status" value="1"/>
</dbReference>
<organism evidence="3 4">
    <name type="scientific">Stichopus japonicus</name>
    <name type="common">Sea cucumber</name>
    <dbReference type="NCBI Taxonomy" id="307972"/>
    <lineage>
        <taxon>Eukaryota</taxon>
        <taxon>Metazoa</taxon>
        <taxon>Echinodermata</taxon>
        <taxon>Eleutherozoa</taxon>
        <taxon>Echinozoa</taxon>
        <taxon>Holothuroidea</taxon>
        <taxon>Aspidochirotacea</taxon>
        <taxon>Aspidochirotida</taxon>
        <taxon>Stichopodidae</taxon>
        <taxon>Apostichopus</taxon>
    </lineage>
</organism>
<evidence type="ECO:0000259" key="2">
    <source>
        <dbReference type="SMART" id="SM00462"/>
    </source>
</evidence>
<dbReference type="PANTHER" id="PTHR11232:SF74">
    <property type="entry name" value="PTB DOMAIN-CONTAINING ADAPTER PROTEIN CED-6-LIKE PROTEIN"/>
    <property type="match status" value="1"/>
</dbReference>
<dbReference type="AlphaFoldDB" id="A0A2G8JKK3"/>
<dbReference type="InterPro" id="IPR006020">
    <property type="entry name" value="PTB/PI_dom"/>
</dbReference>
<dbReference type="SMART" id="SM00462">
    <property type="entry name" value="PTB"/>
    <property type="match status" value="1"/>
</dbReference>
<gene>
    <name evidence="3" type="ORF">BSL78_26909</name>
</gene>
<feature type="domain" description="PID" evidence="2">
    <location>
        <begin position="18"/>
        <end position="164"/>
    </location>
</feature>
<dbReference type="OrthoDB" id="10038482at2759"/>
<dbReference type="Proteomes" id="UP000230750">
    <property type="component" value="Unassembled WGS sequence"/>
</dbReference>
<keyword evidence="3" id="KW-0675">Receptor</keyword>
<name>A0A2G8JKK3_STIJA</name>
<dbReference type="Gene3D" id="2.30.29.30">
    <property type="entry name" value="Pleckstrin-homology domain (PH domain)/Phosphotyrosine-binding domain (PTB)"/>
    <property type="match status" value="1"/>
</dbReference>
<evidence type="ECO:0000313" key="4">
    <source>
        <dbReference type="Proteomes" id="UP000230750"/>
    </source>
</evidence>
<feature type="compositionally biased region" description="Basic and acidic residues" evidence="1">
    <location>
        <begin position="169"/>
        <end position="187"/>
    </location>
</feature>
<dbReference type="InterPro" id="IPR011993">
    <property type="entry name" value="PH-like_dom_sf"/>
</dbReference>
<evidence type="ECO:0000256" key="1">
    <source>
        <dbReference type="SAM" id="MobiDB-lite"/>
    </source>
</evidence>
<protein>
    <submittedName>
        <fullName evidence="3">Putative low density lipoprotein receptor adapter protein 1</fullName>
    </submittedName>
</protein>
<dbReference type="Pfam" id="PF00640">
    <property type="entry name" value="PID"/>
    <property type="match status" value="1"/>
</dbReference>